<dbReference type="PROSITE" id="PS51471">
    <property type="entry name" value="FE2OG_OXY"/>
    <property type="match status" value="1"/>
</dbReference>
<evidence type="ECO:0000256" key="12">
    <source>
        <dbReference type="ARBA" id="ARBA00080712"/>
    </source>
</evidence>
<dbReference type="Proteomes" id="UP000297834">
    <property type="component" value="Unassembled WGS sequence"/>
</dbReference>
<keyword evidence="17" id="KW-0489">Methyltransferase</keyword>
<evidence type="ECO:0000256" key="1">
    <source>
        <dbReference type="ARBA" id="ARBA00007879"/>
    </source>
</evidence>
<comment type="function">
    <text evidence="9">Dioxygenase that repairs alkylated DNA and RNA containing 3-methylcytosine or 1-methyladenine by oxidative demethylation. Has highest activity towards 3-methylcytosine. Has lower activity towards alkylated DNA containing ethenoadenine, and no detectable activity towards 1-methylguanine or 3-methylthymine. Accepts double-stranded and single-stranded substrates. Requires molecular oxygen, alpha-ketoglutarate and iron. Provides extensive resistance to alkylating agents such as MMS and DMS (SN2 agents), but not to MMNG and MNU (SN1 agents).</text>
</comment>
<dbReference type="PANTHER" id="PTHR16557">
    <property type="entry name" value="ALKYLATED DNA REPAIR PROTEIN ALKB-RELATED"/>
    <property type="match status" value="1"/>
</dbReference>
<dbReference type="GO" id="GO:0005737">
    <property type="term" value="C:cytoplasm"/>
    <property type="evidence" value="ECO:0007669"/>
    <property type="project" value="TreeGrafter"/>
</dbReference>
<evidence type="ECO:0000256" key="13">
    <source>
        <dbReference type="ARBA" id="ARBA00082512"/>
    </source>
</evidence>
<organism evidence="17 18">
    <name type="scientific">Alkanindiges illinoisensis</name>
    <dbReference type="NCBI Taxonomy" id="197183"/>
    <lineage>
        <taxon>Bacteria</taxon>
        <taxon>Pseudomonadati</taxon>
        <taxon>Pseudomonadota</taxon>
        <taxon>Gammaproteobacteria</taxon>
        <taxon>Moraxellales</taxon>
        <taxon>Moraxellaceae</taxon>
        <taxon>Alkanindiges</taxon>
    </lineage>
</organism>
<dbReference type="EMBL" id="SNTY01000006">
    <property type="protein sequence ID" value="TEU30614.1"/>
    <property type="molecule type" value="Genomic_DNA"/>
</dbReference>
<dbReference type="RefSeq" id="WP_134243167.1">
    <property type="nucleotide sequence ID" value="NZ_SNTY01000006.1"/>
</dbReference>
<evidence type="ECO:0000256" key="5">
    <source>
        <dbReference type="ARBA" id="ARBA00023002"/>
    </source>
</evidence>
<keyword evidence="3" id="KW-0227">DNA damage</keyword>
<keyword evidence="18" id="KW-1185">Reference proteome</keyword>
<accession>A0A4Y7XFT7</accession>
<comment type="caution">
    <text evidence="17">The sequence shown here is derived from an EMBL/GenBank/DDBJ whole genome shotgun (WGS) entry which is preliminary data.</text>
</comment>
<evidence type="ECO:0000256" key="7">
    <source>
        <dbReference type="ARBA" id="ARBA00023204"/>
    </source>
</evidence>
<dbReference type="InterPro" id="IPR005123">
    <property type="entry name" value="Oxoglu/Fe-dep_dioxygenase_dom"/>
</dbReference>
<evidence type="ECO:0000256" key="15">
    <source>
        <dbReference type="SAM" id="MobiDB-lite"/>
    </source>
</evidence>
<comment type="cofactor">
    <cofactor evidence="14">
        <name>Fe(2+)</name>
        <dbReference type="ChEBI" id="CHEBI:29033"/>
    </cofactor>
    <text evidence="14">Binds 1 Fe(2+) ion per subunit.</text>
</comment>
<dbReference type="STRING" id="1120977.GCA_000619845_01765"/>
<feature type="binding site" evidence="14">
    <location>
        <position position="142"/>
    </location>
    <ligand>
        <name>Fe cation</name>
        <dbReference type="ChEBI" id="CHEBI:24875"/>
        <note>catalytic</note>
    </ligand>
</feature>
<dbReference type="NCBIfam" id="NF011930">
    <property type="entry name" value="PRK15401.1"/>
    <property type="match status" value="1"/>
</dbReference>
<sequence length="224" mass="24687">MNLDLFEGLPDETENAEPEKTSIEKIGEQSVVLRQFASAMQHDLITAIDQIAARAPFRQMVTPGGYRMSAAMTNCGTLGWVTDRQGYRYQAFDPLTGKPWPAMPVIFKTLAIQAASLAGFNDFQPDACLINEYAIGAKMSLHQDKNEKDLSQPVVSVSLGMAATFLFGGLQRQDKSQKILLQHGDVVVWGGVDRLRYHGILALKAGCHPLLGERRINFTFRCAG</sequence>
<feature type="binding site" evidence="14">
    <location>
        <position position="198"/>
    </location>
    <ligand>
        <name>Fe cation</name>
        <dbReference type="ChEBI" id="CHEBI:24875"/>
        <note>catalytic</note>
    </ligand>
</feature>
<dbReference type="InterPro" id="IPR027450">
    <property type="entry name" value="AlkB-like"/>
</dbReference>
<keyword evidence="7" id="KW-0234">DNA repair</keyword>
<evidence type="ECO:0000313" key="18">
    <source>
        <dbReference type="Proteomes" id="UP000297834"/>
    </source>
</evidence>
<dbReference type="InterPro" id="IPR004574">
    <property type="entry name" value="Alkb"/>
</dbReference>
<dbReference type="GO" id="GO:0008198">
    <property type="term" value="F:ferrous iron binding"/>
    <property type="evidence" value="ECO:0007669"/>
    <property type="project" value="TreeGrafter"/>
</dbReference>
<dbReference type="GO" id="GO:0006281">
    <property type="term" value="P:DNA repair"/>
    <property type="evidence" value="ECO:0007669"/>
    <property type="project" value="UniProtKB-KW"/>
</dbReference>
<protein>
    <recommendedName>
        <fullName evidence="11">Alpha-ketoglutarate-dependent dioxygenase AlkB</fullName>
        <ecNumber evidence="10">1.14.11.33</ecNumber>
    </recommendedName>
    <alternativeName>
        <fullName evidence="12">Alkylated DNA repair protein AlkB</fullName>
    </alternativeName>
    <alternativeName>
        <fullName evidence="13">DNA oxidative demethylase AlkB</fullName>
    </alternativeName>
</protein>
<evidence type="ECO:0000256" key="14">
    <source>
        <dbReference type="PIRSR" id="PIRSR604574-2"/>
    </source>
</evidence>
<comment type="similarity">
    <text evidence="1">Belongs to the alkB family.</text>
</comment>
<keyword evidence="2 14" id="KW-0479">Metal-binding</keyword>
<dbReference type="InterPro" id="IPR037151">
    <property type="entry name" value="AlkB-like_sf"/>
</dbReference>
<evidence type="ECO:0000256" key="2">
    <source>
        <dbReference type="ARBA" id="ARBA00022723"/>
    </source>
</evidence>
<dbReference type="GO" id="GO:0035515">
    <property type="term" value="F:oxidative RNA demethylase activity"/>
    <property type="evidence" value="ECO:0007669"/>
    <property type="project" value="TreeGrafter"/>
</dbReference>
<dbReference type="EC" id="1.14.11.33" evidence="10"/>
<dbReference type="GO" id="GO:0032259">
    <property type="term" value="P:methylation"/>
    <property type="evidence" value="ECO:0007669"/>
    <property type="project" value="UniProtKB-KW"/>
</dbReference>
<keyword evidence="17" id="KW-0808">Transferase</keyword>
<evidence type="ECO:0000256" key="8">
    <source>
        <dbReference type="ARBA" id="ARBA00050106"/>
    </source>
</evidence>
<feature type="domain" description="Fe2OG dioxygenase" evidence="16">
    <location>
        <begin position="124"/>
        <end position="224"/>
    </location>
</feature>
<name>A0A4Y7XFT7_9GAMM</name>
<evidence type="ECO:0000313" key="17">
    <source>
        <dbReference type="EMBL" id="TEU30614.1"/>
    </source>
</evidence>
<gene>
    <name evidence="17" type="primary">alkB</name>
    <name evidence="17" type="ORF">E2B99_01100</name>
</gene>
<dbReference type="PANTHER" id="PTHR16557:SF2">
    <property type="entry name" value="NUCLEIC ACID DIOXYGENASE ALKBH1"/>
    <property type="match status" value="1"/>
</dbReference>
<evidence type="ECO:0000256" key="10">
    <source>
        <dbReference type="ARBA" id="ARBA00066725"/>
    </source>
</evidence>
<dbReference type="GO" id="GO:0035516">
    <property type="term" value="F:broad specificity oxidative DNA demethylase activity"/>
    <property type="evidence" value="ECO:0007669"/>
    <property type="project" value="UniProtKB-EC"/>
</dbReference>
<dbReference type="Pfam" id="PF13532">
    <property type="entry name" value="2OG-FeII_Oxy_2"/>
    <property type="match status" value="1"/>
</dbReference>
<dbReference type="Gene3D" id="2.60.120.590">
    <property type="entry name" value="Alpha-ketoglutarate-dependent dioxygenase AlkB-like"/>
    <property type="match status" value="1"/>
</dbReference>
<dbReference type="GO" id="GO:0035513">
    <property type="term" value="P:oxidative RNA demethylation"/>
    <property type="evidence" value="ECO:0007669"/>
    <property type="project" value="TreeGrafter"/>
</dbReference>
<dbReference type="SUPFAM" id="SSF51197">
    <property type="entry name" value="Clavaminate synthase-like"/>
    <property type="match status" value="1"/>
</dbReference>
<comment type="catalytic activity">
    <reaction evidence="8">
        <text>a methylated nucleobase within DNA + 2-oxoglutarate + O2 = a nucleobase within DNA + formaldehyde + succinate + CO2</text>
        <dbReference type="Rhea" id="RHEA:30299"/>
        <dbReference type="Rhea" id="RHEA-COMP:12192"/>
        <dbReference type="Rhea" id="RHEA-COMP:12193"/>
        <dbReference type="ChEBI" id="CHEBI:15379"/>
        <dbReference type="ChEBI" id="CHEBI:16526"/>
        <dbReference type="ChEBI" id="CHEBI:16810"/>
        <dbReference type="ChEBI" id="CHEBI:16842"/>
        <dbReference type="ChEBI" id="CHEBI:30031"/>
        <dbReference type="ChEBI" id="CHEBI:32875"/>
        <dbReference type="ChEBI" id="CHEBI:64428"/>
        <dbReference type="EC" id="1.14.11.33"/>
    </reaction>
</comment>
<keyword evidence="4" id="KW-0223">Dioxygenase</keyword>
<evidence type="ECO:0000256" key="3">
    <source>
        <dbReference type="ARBA" id="ARBA00022763"/>
    </source>
</evidence>
<keyword evidence="5 17" id="KW-0560">Oxidoreductase</keyword>
<dbReference type="GO" id="GO:0008168">
    <property type="term" value="F:methyltransferase activity"/>
    <property type="evidence" value="ECO:0007669"/>
    <property type="project" value="UniProtKB-KW"/>
</dbReference>
<dbReference type="FunFam" id="2.60.120.590:FF:000005">
    <property type="entry name" value="Alpha-ketoglutarate-dependent dioxygenase AlkB"/>
    <property type="match status" value="1"/>
</dbReference>
<reference evidence="17 18" key="1">
    <citation type="submission" date="2019-03" db="EMBL/GenBank/DDBJ databases">
        <title>Alkanindiges illinoisensis: a potential pathogenic isolated from ascites of a gastric cancer patient with abdominal metastasis.</title>
        <authorList>
            <person name="Hu X."/>
            <person name="Yang B."/>
            <person name="Yan X."/>
            <person name="Lin L."/>
            <person name="Zhao H."/>
            <person name="Zhou F."/>
            <person name="Su B."/>
            <person name="Chen J."/>
            <person name="Rui Y."/>
            <person name="Wang Q."/>
            <person name="Zheng L."/>
        </authorList>
    </citation>
    <scope>NUCLEOTIDE SEQUENCE [LARGE SCALE GENOMIC DNA]</scope>
    <source>
        <strain evidence="17 18">NFYY 23406</strain>
    </source>
</reference>
<evidence type="ECO:0000259" key="16">
    <source>
        <dbReference type="PROSITE" id="PS51471"/>
    </source>
</evidence>
<feature type="binding site" evidence="14">
    <location>
        <position position="144"/>
    </location>
    <ligand>
        <name>Fe cation</name>
        <dbReference type="ChEBI" id="CHEBI:24875"/>
        <note>catalytic</note>
    </ligand>
</feature>
<evidence type="ECO:0000256" key="4">
    <source>
        <dbReference type="ARBA" id="ARBA00022964"/>
    </source>
</evidence>
<evidence type="ECO:0000256" key="11">
    <source>
        <dbReference type="ARBA" id="ARBA00072243"/>
    </source>
</evidence>
<keyword evidence="6 14" id="KW-0408">Iron</keyword>
<feature type="region of interest" description="Disordered" evidence="15">
    <location>
        <begin position="1"/>
        <end position="21"/>
    </location>
</feature>
<evidence type="ECO:0000256" key="6">
    <source>
        <dbReference type="ARBA" id="ARBA00023004"/>
    </source>
</evidence>
<dbReference type="OrthoDB" id="9796932at2"/>
<proteinExistence type="inferred from homology"/>
<evidence type="ECO:0000256" key="9">
    <source>
        <dbReference type="ARBA" id="ARBA00055649"/>
    </source>
</evidence>
<dbReference type="AlphaFoldDB" id="A0A4Y7XFT7"/>